<evidence type="ECO:0000256" key="1">
    <source>
        <dbReference type="SAM" id="MobiDB-lite"/>
    </source>
</evidence>
<dbReference type="SUPFAM" id="SSF54695">
    <property type="entry name" value="POZ domain"/>
    <property type="match status" value="1"/>
</dbReference>
<feature type="domain" description="BTB" evidence="2">
    <location>
        <begin position="37"/>
        <end position="114"/>
    </location>
</feature>
<evidence type="ECO:0000313" key="4">
    <source>
        <dbReference type="Proteomes" id="UP001166286"/>
    </source>
</evidence>
<proteinExistence type="predicted"/>
<organism evidence="3 4">
    <name type="scientific">Cladonia borealis</name>
    <dbReference type="NCBI Taxonomy" id="184061"/>
    <lineage>
        <taxon>Eukaryota</taxon>
        <taxon>Fungi</taxon>
        <taxon>Dikarya</taxon>
        <taxon>Ascomycota</taxon>
        <taxon>Pezizomycotina</taxon>
        <taxon>Lecanoromycetes</taxon>
        <taxon>OSLEUM clade</taxon>
        <taxon>Lecanoromycetidae</taxon>
        <taxon>Lecanorales</taxon>
        <taxon>Lecanorineae</taxon>
        <taxon>Cladoniaceae</taxon>
        <taxon>Cladonia</taxon>
    </lineage>
</organism>
<keyword evidence="4" id="KW-1185">Reference proteome</keyword>
<dbReference type="Pfam" id="PF00651">
    <property type="entry name" value="BTB"/>
    <property type="match status" value="1"/>
</dbReference>
<evidence type="ECO:0000259" key="2">
    <source>
        <dbReference type="PROSITE" id="PS50097"/>
    </source>
</evidence>
<dbReference type="InterPro" id="IPR011333">
    <property type="entry name" value="SKP1/BTB/POZ_sf"/>
</dbReference>
<name>A0AA39V151_9LECA</name>
<evidence type="ECO:0000313" key="3">
    <source>
        <dbReference type="EMBL" id="KAK0511873.1"/>
    </source>
</evidence>
<comment type="caution">
    <text evidence="3">The sequence shown here is derived from an EMBL/GenBank/DDBJ whole genome shotgun (WGS) entry which is preliminary data.</text>
</comment>
<gene>
    <name evidence="3" type="ORF">JMJ35_005723</name>
</gene>
<dbReference type="SMART" id="SM00225">
    <property type="entry name" value="BTB"/>
    <property type="match status" value="1"/>
</dbReference>
<dbReference type="AlphaFoldDB" id="A0AA39V151"/>
<sequence length="334" mass="37281">MPKRRCPSVSSQSEGDMSDRHEDTRFAAATIMVDADGDLTMRLKGGKLKVSRKVLSISSPVFRAMLGAGSPFKESTDKEFERDGTQAVNLEEDDFQTMAMIARIMHLQSDQVPEKLSFKQLYQVAILCDKYDLRRCLGYWPKMWATPYLDSYGIEGYEGWLFMSTVFGYEGLFKEVTRHLILNSKVSQDNSLVTTKGIDLGERVSSTITDRMKVSRAEAMFLVLDLYWQECVKLRDSKKVRVCKVAGPNIAKCDAVNLGCLLQQFPNLDDPRRTPPSGDDTVSSIVAGSEEILDVCGAFIFKFGDHRPCAVGSRMVAGAKRVLESVHGLELKSS</sequence>
<dbReference type="EMBL" id="JAFEKC020000012">
    <property type="protein sequence ID" value="KAK0511873.1"/>
    <property type="molecule type" value="Genomic_DNA"/>
</dbReference>
<reference evidence="3" key="1">
    <citation type="submission" date="2023-03" db="EMBL/GenBank/DDBJ databases">
        <title>Complete genome of Cladonia borealis.</title>
        <authorList>
            <person name="Park H."/>
        </authorList>
    </citation>
    <scope>NUCLEOTIDE SEQUENCE</scope>
    <source>
        <strain evidence="3">ANT050790</strain>
    </source>
</reference>
<feature type="region of interest" description="Disordered" evidence="1">
    <location>
        <begin position="1"/>
        <end position="21"/>
    </location>
</feature>
<accession>A0AA39V151</accession>
<dbReference type="InterPro" id="IPR000210">
    <property type="entry name" value="BTB/POZ_dom"/>
</dbReference>
<dbReference type="PROSITE" id="PS50097">
    <property type="entry name" value="BTB"/>
    <property type="match status" value="1"/>
</dbReference>
<protein>
    <recommendedName>
        <fullName evidence="2">BTB domain-containing protein</fullName>
    </recommendedName>
</protein>
<dbReference type="Proteomes" id="UP001166286">
    <property type="component" value="Unassembled WGS sequence"/>
</dbReference>
<dbReference type="Gene3D" id="3.30.710.10">
    <property type="entry name" value="Potassium Channel Kv1.1, Chain A"/>
    <property type="match status" value="1"/>
</dbReference>